<keyword evidence="7 17" id="KW-0378">Hydrolase</keyword>
<evidence type="ECO:0000256" key="8">
    <source>
        <dbReference type="ARBA" id="ARBA00022960"/>
    </source>
</evidence>
<dbReference type="PANTHER" id="PTHR30622">
    <property type="entry name" value="UNDECAPRENYL-DIPHOSPHATASE"/>
    <property type="match status" value="1"/>
</dbReference>
<proteinExistence type="inferred from homology"/>
<feature type="transmembrane region" description="Helical" evidence="17">
    <location>
        <begin position="48"/>
        <end position="66"/>
    </location>
</feature>
<comment type="catalytic activity">
    <reaction evidence="16 17">
        <text>di-trans,octa-cis-undecaprenyl diphosphate + H2O = di-trans,octa-cis-undecaprenyl phosphate + phosphate + H(+)</text>
        <dbReference type="Rhea" id="RHEA:28094"/>
        <dbReference type="ChEBI" id="CHEBI:15377"/>
        <dbReference type="ChEBI" id="CHEBI:15378"/>
        <dbReference type="ChEBI" id="CHEBI:43474"/>
        <dbReference type="ChEBI" id="CHEBI:58405"/>
        <dbReference type="ChEBI" id="CHEBI:60392"/>
        <dbReference type="EC" id="3.6.1.27"/>
    </reaction>
</comment>
<keyword evidence="8 17" id="KW-0133">Cell shape</keyword>
<dbReference type="InterPro" id="IPR003824">
    <property type="entry name" value="UppP"/>
</dbReference>
<keyword evidence="9 17" id="KW-0573">Peptidoglycan synthesis</keyword>
<comment type="function">
    <text evidence="17">Catalyzes the dephosphorylation of undecaprenyl diphosphate (UPP). Confers resistance to bacitracin.</text>
</comment>
<feature type="transmembrane region" description="Helical" evidence="17">
    <location>
        <begin position="96"/>
        <end position="115"/>
    </location>
</feature>
<dbReference type="AlphaFoldDB" id="A0A317KYP9"/>
<comment type="miscellaneous">
    <text evidence="17">Bacitracin is thought to be involved in the inhibition of peptidoglycan synthesis by sequestering undecaprenyl diphosphate, thereby reducing the pool of lipid carrier available.</text>
</comment>
<accession>A0A317KYP9</accession>
<evidence type="ECO:0000256" key="10">
    <source>
        <dbReference type="ARBA" id="ARBA00022989"/>
    </source>
</evidence>
<dbReference type="GO" id="GO:0009252">
    <property type="term" value="P:peptidoglycan biosynthetic process"/>
    <property type="evidence" value="ECO:0007669"/>
    <property type="project" value="UniProtKB-KW"/>
</dbReference>
<keyword evidence="11 17" id="KW-0472">Membrane</keyword>
<comment type="subcellular location">
    <subcellularLocation>
        <location evidence="1 17">Cell membrane</location>
        <topology evidence="1 17">Multi-pass membrane protein</topology>
    </subcellularLocation>
</comment>
<dbReference type="Pfam" id="PF02673">
    <property type="entry name" value="BacA"/>
    <property type="match status" value="1"/>
</dbReference>
<evidence type="ECO:0000256" key="15">
    <source>
        <dbReference type="ARBA" id="ARBA00032932"/>
    </source>
</evidence>
<dbReference type="PANTHER" id="PTHR30622:SF2">
    <property type="entry name" value="UNDECAPRENYL-DIPHOSPHATASE"/>
    <property type="match status" value="1"/>
</dbReference>
<keyword evidence="6 17" id="KW-0812">Transmembrane</keyword>
<gene>
    <name evidence="17" type="primary">uppP</name>
    <name evidence="18" type="ORF">DLJ74_12265</name>
</gene>
<name>A0A317KYP9_9BACI</name>
<dbReference type="GO" id="GO:0008360">
    <property type="term" value="P:regulation of cell shape"/>
    <property type="evidence" value="ECO:0007669"/>
    <property type="project" value="UniProtKB-KW"/>
</dbReference>
<evidence type="ECO:0000313" key="18">
    <source>
        <dbReference type="EMBL" id="PWU67880.1"/>
    </source>
</evidence>
<reference evidence="18 19" key="1">
    <citation type="submission" date="2018-05" db="EMBL/GenBank/DDBJ databases">
        <title>Genomic analysis of Gracilibacillus dipsosauri DD1 reveals novel features of a salt-tolerant amylase.</title>
        <authorList>
            <person name="Deutch C.E."/>
            <person name="Yang S."/>
        </authorList>
    </citation>
    <scope>NUCLEOTIDE SEQUENCE [LARGE SCALE GENOMIC DNA]</scope>
    <source>
        <strain evidence="18 19">DD1</strain>
    </source>
</reference>
<evidence type="ECO:0000256" key="9">
    <source>
        <dbReference type="ARBA" id="ARBA00022984"/>
    </source>
</evidence>
<keyword evidence="10 17" id="KW-1133">Transmembrane helix</keyword>
<dbReference type="OrthoDB" id="9808289at2"/>
<evidence type="ECO:0000256" key="12">
    <source>
        <dbReference type="ARBA" id="ARBA00023251"/>
    </source>
</evidence>
<evidence type="ECO:0000256" key="7">
    <source>
        <dbReference type="ARBA" id="ARBA00022801"/>
    </source>
</evidence>
<evidence type="ECO:0000256" key="6">
    <source>
        <dbReference type="ARBA" id="ARBA00022692"/>
    </source>
</evidence>
<feature type="transmembrane region" description="Helical" evidence="17">
    <location>
        <begin position="194"/>
        <end position="214"/>
    </location>
</feature>
<comment type="similarity">
    <text evidence="2 17">Belongs to the UppP family.</text>
</comment>
<dbReference type="GO" id="GO:0071555">
    <property type="term" value="P:cell wall organization"/>
    <property type="evidence" value="ECO:0007669"/>
    <property type="project" value="UniProtKB-KW"/>
</dbReference>
<evidence type="ECO:0000256" key="14">
    <source>
        <dbReference type="ARBA" id="ARBA00032707"/>
    </source>
</evidence>
<sequence length="275" mass="30463">MDFSAELLTLIKYFILGLVQGITEPIPISSSGHLIIFRELFGVKANGLSFEIFVNFASLLAVLVIYRNDIIRLVTNGTRYIVKKEKEESDRKDFQFIIYLIIATIPVGVFGVLFGDAIGDALSNTKIVGFTLLITAVALWLIRNLRGRKNDGDLTTKDAIIVGLAQMVALTPGISRSGATIVGSMLVGMKQETALRFAFLLYIPVSLGTGILEIPEILKDPNINSLLIPYIIAFITTFIATYFALKWFMDIMAKGNLKYFSYYCVIVGILVILFL</sequence>
<organism evidence="18 19">
    <name type="scientific">Gracilibacillus dipsosauri</name>
    <dbReference type="NCBI Taxonomy" id="178340"/>
    <lineage>
        <taxon>Bacteria</taxon>
        <taxon>Bacillati</taxon>
        <taxon>Bacillota</taxon>
        <taxon>Bacilli</taxon>
        <taxon>Bacillales</taxon>
        <taxon>Bacillaceae</taxon>
        <taxon>Gracilibacillus</taxon>
    </lineage>
</organism>
<keyword evidence="12 17" id="KW-0046">Antibiotic resistance</keyword>
<protein>
    <recommendedName>
        <fullName evidence="4 17">Undecaprenyl-diphosphatase</fullName>
        <ecNumber evidence="3 17">3.6.1.27</ecNumber>
    </recommendedName>
    <alternativeName>
        <fullName evidence="15 17">Bacitracin resistance protein</fullName>
    </alternativeName>
    <alternativeName>
        <fullName evidence="14 17">Undecaprenyl pyrophosphate phosphatase</fullName>
    </alternativeName>
</protein>
<evidence type="ECO:0000256" key="2">
    <source>
        <dbReference type="ARBA" id="ARBA00010621"/>
    </source>
</evidence>
<evidence type="ECO:0000256" key="16">
    <source>
        <dbReference type="ARBA" id="ARBA00047594"/>
    </source>
</evidence>
<comment type="caution">
    <text evidence="18">The sequence shown here is derived from an EMBL/GenBank/DDBJ whole genome shotgun (WGS) entry which is preliminary data.</text>
</comment>
<feature type="transmembrane region" description="Helical" evidence="17">
    <location>
        <begin position="226"/>
        <end position="245"/>
    </location>
</feature>
<keyword evidence="19" id="KW-1185">Reference proteome</keyword>
<dbReference type="HAMAP" id="MF_01006">
    <property type="entry name" value="Undec_diphosphatase"/>
    <property type="match status" value="1"/>
</dbReference>
<keyword evidence="13 17" id="KW-0961">Cell wall biogenesis/degradation</keyword>
<evidence type="ECO:0000256" key="4">
    <source>
        <dbReference type="ARBA" id="ARBA00021581"/>
    </source>
</evidence>
<dbReference type="GO" id="GO:0050380">
    <property type="term" value="F:undecaprenyl-diphosphatase activity"/>
    <property type="evidence" value="ECO:0007669"/>
    <property type="project" value="UniProtKB-UniRule"/>
</dbReference>
<evidence type="ECO:0000313" key="19">
    <source>
        <dbReference type="Proteomes" id="UP000245624"/>
    </source>
</evidence>
<evidence type="ECO:0000256" key="1">
    <source>
        <dbReference type="ARBA" id="ARBA00004651"/>
    </source>
</evidence>
<evidence type="ECO:0000256" key="3">
    <source>
        <dbReference type="ARBA" id="ARBA00012374"/>
    </source>
</evidence>
<dbReference type="EMBL" id="QGTD01000011">
    <property type="protein sequence ID" value="PWU67880.1"/>
    <property type="molecule type" value="Genomic_DNA"/>
</dbReference>
<dbReference type="Proteomes" id="UP000245624">
    <property type="component" value="Unassembled WGS sequence"/>
</dbReference>
<evidence type="ECO:0000256" key="17">
    <source>
        <dbReference type="HAMAP-Rule" id="MF_01006"/>
    </source>
</evidence>
<keyword evidence="5 17" id="KW-1003">Cell membrane</keyword>
<evidence type="ECO:0000256" key="11">
    <source>
        <dbReference type="ARBA" id="ARBA00023136"/>
    </source>
</evidence>
<evidence type="ECO:0000256" key="5">
    <source>
        <dbReference type="ARBA" id="ARBA00022475"/>
    </source>
</evidence>
<dbReference type="GO" id="GO:0046677">
    <property type="term" value="P:response to antibiotic"/>
    <property type="evidence" value="ECO:0007669"/>
    <property type="project" value="UniProtKB-UniRule"/>
</dbReference>
<evidence type="ECO:0000256" key="13">
    <source>
        <dbReference type="ARBA" id="ARBA00023316"/>
    </source>
</evidence>
<feature type="transmembrane region" description="Helical" evidence="17">
    <location>
        <begin position="257"/>
        <end position="274"/>
    </location>
</feature>
<feature type="transmembrane region" description="Helical" evidence="17">
    <location>
        <begin position="121"/>
        <end position="142"/>
    </location>
</feature>
<dbReference type="GO" id="GO:0005886">
    <property type="term" value="C:plasma membrane"/>
    <property type="evidence" value="ECO:0007669"/>
    <property type="project" value="UniProtKB-SubCell"/>
</dbReference>
<dbReference type="EC" id="3.6.1.27" evidence="3 17"/>
<dbReference type="RefSeq" id="WP_054788466.1">
    <property type="nucleotide sequence ID" value="NZ_JAJUIE010000003.1"/>
</dbReference>